<dbReference type="eggNOG" id="COG0726">
    <property type="taxonomic scope" value="Bacteria"/>
</dbReference>
<dbReference type="STRING" id="350688.Clos_2346"/>
<keyword evidence="3" id="KW-1185">Reference proteome</keyword>
<dbReference type="SUPFAM" id="SSF88713">
    <property type="entry name" value="Glycoside hydrolase/deacetylase"/>
    <property type="match status" value="1"/>
</dbReference>
<dbReference type="KEGG" id="aoe:Clos_2346"/>
<dbReference type="Gene3D" id="3.20.20.370">
    <property type="entry name" value="Glycoside hydrolase/deacetylase"/>
    <property type="match status" value="1"/>
</dbReference>
<sequence>MKVLDILKEYDIKATFFVIGKSGDYEKSLYQRIVDEGHTLGNHTYSHNYKEIYSSEENFLRDFKKLEDYIHQLTGVKMEIMRFPGGSNNTMSHKYSDDKFMRRITTKILYDGYQYFDWNVDSKDAKAVKQDRNIIINTVLEGARNNNPAIILFHDSSPKTSTVEALPFIIEELIKEGYTFKALNKDSFYVQFKK</sequence>
<proteinExistence type="predicted"/>
<gene>
    <name evidence="2" type="ordered locus">Clos_2346</name>
</gene>
<evidence type="ECO:0000259" key="1">
    <source>
        <dbReference type="PROSITE" id="PS51677"/>
    </source>
</evidence>
<dbReference type="InterPro" id="IPR050248">
    <property type="entry name" value="Polysacc_deacetylase_ArnD"/>
</dbReference>
<dbReference type="CDD" id="cd10944">
    <property type="entry name" value="CE4_SmPgdA_like"/>
    <property type="match status" value="1"/>
</dbReference>
<dbReference type="GO" id="GO:0005975">
    <property type="term" value="P:carbohydrate metabolic process"/>
    <property type="evidence" value="ECO:0007669"/>
    <property type="project" value="InterPro"/>
</dbReference>
<dbReference type="InterPro" id="IPR002509">
    <property type="entry name" value="NODB_dom"/>
</dbReference>
<dbReference type="PROSITE" id="PS51677">
    <property type="entry name" value="NODB"/>
    <property type="match status" value="1"/>
</dbReference>
<accession>A8MJ96</accession>
<feature type="domain" description="NodB homology" evidence="1">
    <location>
        <begin position="1"/>
        <end position="181"/>
    </location>
</feature>
<dbReference type="GO" id="GO:0016810">
    <property type="term" value="F:hydrolase activity, acting on carbon-nitrogen (but not peptide) bonds"/>
    <property type="evidence" value="ECO:0007669"/>
    <property type="project" value="InterPro"/>
</dbReference>
<evidence type="ECO:0000313" key="3">
    <source>
        <dbReference type="Proteomes" id="UP000000269"/>
    </source>
</evidence>
<dbReference type="Proteomes" id="UP000000269">
    <property type="component" value="Chromosome"/>
</dbReference>
<dbReference type="AlphaFoldDB" id="A8MJ96"/>
<protein>
    <submittedName>
        <fullName evidence="2">Polysaccharide deacetylase</fullName>
    </submittedName>
</protein>
<reference evidence="3" key="1">
    <citation type="submission" date="2007-10" db="EMBL/GenBank/DDBJ databases">
        <title>Complete genome of Alkaliphilus oremlandii OhILAs.</title>
        <authorList>
            <person name="Copeland A."/>
            <person name="Lucas S."/>
            <person name="Lapidus A."/>
            <person name="Barry K."/>
            <person name="Detter J.C."/>
            <person name="Glavina del Rio T."/>
            <person name="Hammon N."/>
            <person name="Israni S."/>
            <person name="Dalin E."/>
            <person name="Tice H."/>
            <person name="Pitluck S."/>
            <person name="Chain P."/>
            <person name="Malfatti S."/>
            <person name="Shin M."/>
            <person name="Vergez L."/>
            <person name="Schmutz J."/>
            <person name="Larimer F."/>
            <person name="Land M."/>
            <person name="Hauser L."/>
            <person name="Kyrpides N."/>
            <person name="Mikhailova N."/>
            <person name="Stolz J.F."/>
            <person name="Dawson A."/>
            <person name="Fisher E."/>
            <person name="Crable B."/>
            <person name="Perera E."/>
            <person name="Lisak J."/>
            <person name="Ranganathan M."/>
            <person name="Basu P."/>
            <person name="Richardson P."/>
        </authorList>
    </citation>
    <scope>NUCLEOTIDE SEQUENCE [LARGE SCALE GENOMIC DNA]</scope>
    <source>
        <strain evidence="3">OhILAs</strain>
    </source>
</reference>
<dbReference type="EMBL" id="CP000853">
    <property type="protein sequence ID" value="ABW19878.1"/>
    <property type="molecule type" value="Genomic_DNA"/>
</dbReference>
<name>A8MJ96_ALKOO</name>
<evidence type="ECO:0000313" key="2">
    <source>
        <dbReference type="EMBL" id="ABW19878.1"/>
    </source>
</evidence>
<dbReference type="InterPro" id="IPR011330">
    <property type="entry name" value="Glyco_hydro/deAcase_b/a-brl"/>
</dbReference>
<dbReference type="PANTHER" id="PTHR10587">
    <property type="entry name" value="GLYCOSYL TRANSFERASE-RELATED"/>
    <property type="match status" value="1"/>
</dbReference>
<organism evidence="2 3">
    <name type="scientific">Alkaliphilus oremlandii (strain OhILAs)</name>
    <name type="common">Clostridium oremlandii (strain OhILAs)</name>
    <dbReference type="NCBI Taxonomy" id="350688"/>
    <lineage>
        <taxon>Bacteria</taxon>
        <taxon>Bacillati</taxon>
        <taxon>Bacillota</taxon>
        <taxon>Clostridia</taxon>
        <taxon>Peptostreptococcales</taxon>
        <taxon>Natronincolaceae</taxon>
        <taxon>Alkaliphilus</taxon>
    </lineage>
</organism>
<dbReference type="PANTHER" id="PTHR10587:SF125">
    <property type="entry name" value="POLYSACCHARIDE DEACETYLASE YHEN-RELATED"/>
    <property type="match status" value="1"/>
</dbReference>
<dbReference type="Pfam" id="PF01522">
    <property type="entry name" value="Polysacc_deac_1"/>
    <property type="match status" value="1"/>
</dbReference>
<dbReference type="HOGENOM" id="CLU_021264_6_3_9"/>